<dbReference type="AlphaFoldDB" id="A0A5S4ZNP6"/>
<gene>
    <name evidence="2" type="ORF">LX24_02687</name>
</gene>
<evidence type="ECO:0000313" key="3">
    <source>
        <dbReference type="Proteomes" id="UP000323166"/>
    </source>
</evidence>
<dbReference type="CDD" id="cd02028">
    <property type="entry name" value="UMPK_like"/>
    <property type="match status" value="1"/>
</dbReference>
<dbReference type="PANTHER" id="PTHR10285">
    <property type="entry name" value="URIDINE KINASE"/>
    <property type="match status" value="1"/>
</dbReference>
<dbReference type="Proteomes" id="UP000323166">
    <property type="component" value="Unassembled WGS sequence"/>
</dbReference>
<feature type="domain" description="Phosphoribulokinase/uridine kinase" evidence="1">
    <location>
        <begin position="301"/>
        <end position="498"/>
    </location>
</feature>
<organism evidence="2 3">
    <name type="scientific">Desulfallas thermosapovorans DSM 6562</name>
    <dbReference type="NCBI Taxonomy" id="1121431"/>
    <lineage>
        <taxon>Bacteria</taxon>
        <taxon>Bacillati</taxon>
        <taxon>Bacillota</taxon>
        <taxon>Clostridia</taxon>
        <taxon>Eubacteriales</taxon>
        <taxon>Desulfallaceae</taxon>
        <taxon>Desulfallas</taxon>
    </lineage>
</organism>
<dbReference type="InterPro" id="IPR018163">
    <property type="entry name" value="Thr/Ala-tRNA-synth_IIc_edit"/>
</dbReference>
<dbReference type="EMBL" id="VNHM01000019">
    <property type="protein sequence ID" value="TYO93357.1"/>
    <property type="molecule type" value="Genomic_DNA"/>
</dbReference>
<dbReference type="GO" id="GO:0005524">
    <property type="term" value="F:ATP binding"/>
    <property type="evidence" value="ECO:0007669"/>
    <property type="project" value="InterPro"/>
</dbReference>
<dbReference type="InterPro" id="IPR027417">
    <property type="entry name" value="P-loop_NTPase"/>
</dbReference>
<keyword evidence="2" id="KW-0418">Kinase</keyword>
<protein>
    <submittedName>
        <fullName evidence="2">Uridine kinase</fullName>
    </submittedName>
</protein>
<dbReference type="Gene3D" id="3.40.50.300">
    <property type="entry name" value="P-loop containing nucleotide triphosphate hydrolases"/>
    <property type="match status" value="1"/>
</dbReference>
<evidence type="ECO:0000313" key="2">
    <source>
        <dbReference type="EMBL" id="TYO93357.1"/>
    </source>
</evidence>
<dbReference type="SUPFAM" id="SSF52540">
    <property type="entry name" value="P-loop containing nucleoside triphosphate hydrolases"/>
    <property type="match status" value="1"/>
</dbReference>
<dbReference type="GO" id="GO:0016301">
    <property type="term" value="F:kinase activity"/>
    <property type="evidence" value="ECO:0007669"/>
    <property type="project" value="UniProtKB-KW"/>
</dbReference>
<keyword evidence="3" id="KW-1185">Reference proteome</keyword>
<proteinExistence type="predicted"/>
<dbReference type="Pfam" id="PF00485">
    <property type="entry name" value="PRK"/>
    <property type="match status" value="1"/>
</dbReference>
<dbReference type="Gene3D" id="3.30.980.10">
    <property type="entry name" value="Threonyl-trna Synthetase, Chain A, domain 2"/>
    <property type="match status" value="1"/>
</dbReference>
<dbReference type="PRINTS" id="PR00988">
    <property type="entry name" value="URIDINKINASE"/>
</dbReference>
<keyword evidence="2" id="KW-0808">Transferase</keyword>
<dbReference type="SUPFAM" id="SSF55186">
    <property type="entry name" value="ThrRS/AlaRS common domain"/>
    <property type="match status" value="1"/>
</dbReference>
<dbReference type="RefSeq" id="WP_243131748.1">
    <property type="nucleotide sequence ID" value="NZ_VNHM01000019.1"/>
</dbReference>
<accession>A0A5S4ZNP6</accession>
<name>A0A5S4ZNP6_9FIRM</name>
<dbReference type="InterPro" id="IPR006083">
    <property type="entry name" value="PRK/URK"/>
</dbReference>
<reference evidence="2 3" key="1">
    <citation type="submission" date="2019-07" db="EMBL/GenBank/DDBJ databases">
        <title>Genomic Encyclopedia of Type Strains, Phase I: the one thousand microbial genomes (KMG-I) project.</title>
        <authorList>
            <person name="Kyrpides N."/>
        </authorList>
    </citation>
    <scope>NUCLEOTIDE SEQUENCE [LARGE SCALE GENOMIC DNA]</scope>
    <source>
        <strain evidence="2 3">DSM 6562</strain>
    </source>
</reference>
<evidence type="ECO:0000259" key="1">
    <source>
        <dbReference type="Pfam" id="PF00485"/>
    </source>
</evidence>
<comment type="caution">
    <text evidence="2">The sequence shown here is derived from an EMBL/GenBank/DDBJ whole genome shotgun (WGS) entry which is preliminary data.</text>
</comment>
<sequence>MTEKNNAITDGVERIRVYIANAGSFEVPPGISLQELLKYDTVQRRSPVVAAMVNNVLVGLRWNVHQNSTIEFVDLESDDGMRVYTRSLVMLLVRAASEILPGCRVRMEHTLGNGVYGEVDYSRPLRKADVEQIEARMFEIVRANEPVVIDPVPKEEMKKLLLSTNQAEKLDLLRYRRSSTIWVHTCGWFKDFTYGNMVPDTGCLGVFRLRYYMPGFILELPRKENPTVIPEYVEQGKLANIYYESEKWSRILQAHNLVELNELILQGKGGDLIRVAEAFHEKKIGQIADQIADNLDLIRIVLIAGPSSSGKTTFAQRLGVQLRIHGIRPVPISLDDYFVDRELTPRDEHGEYDFECIDAIDRELFNEHLISLIQGEEVQMPTYDFLSGKRSDTYKTLKLGPRDLLIVEGIHGLNDLLTASIPKGRKFKIYVSALTQINLDNHNWIPTTYLRILRRTVRDYHHRGYSAVETIRRWPSVRRGEERHIFPFQESADVMFNSALIYELAVLKGYVEPVLNMVGRENREYAMVRRLKRFLGYFEPLAADEVPSNSIIREFIGGSCFLGH</sequence>